<dbReference type="InterPro" id="IPR036691">
    <property type="entry name" value="Endo/exonu/phosph_ase_sf"/>
</dbReference>
<accession>A0A4C1SFD0</accession>
<dbReference type="PANTHER" id="PTHR19446">
    <property type="entry name" value="REVERSE TRANSCRIPTASES"/>
    <property type="match status" value="1"/>
</dbReference>
<keyword evidence="1" id="KW-0548">Nucleotidyltransferase</keyword>
<comment type="caution">
    <text evidence="1">The sequence shown here is derived from an EMBL/GenBank/DDBJ whole genome shotgun (WGS) entry which is preliminary data.</text>
</comment>
<evidence type="ECO:0000313" key="1">
    <source>
        <dbReference type="EMBL" id="GBP00087.1"/>
    </source>
</evidence>
<dbReference type="GO" id="GO:0003964">
    <property type="term" value="F:RNA-directed DNA polymerase activity"/>
    <property type="evidence" value="ECO:0007669"/>
    <property type="project" value="UniProtKB-KW"/>
</dbReference>
<dbReference type="STRING" id="151549.A0A4C1SFD0"/>
<organism evidence="1 2">
    <name type="scientific">Eumeta variegata</name>
    <name type="common">Bagworm moth</name>
    <name type="synonym">Eumeta japonica</name>
    <dbReference type="NCBI Taxonomy" id="151549"/>
    <lineage>
        <taxon>Eukaryota</taxon>
        <taxon>Metazoa</taxon>
        <taxon>Ecdysozoa</taxon>
        <taxon>Arthropoda</taxon>
        <taxon>Hexapoda</taxon>
        <taxon>Insecta</taxon>
        <taxon>Pterygota</taxon>
        <taxon>Neoptera</taxon>
        <taxon>Endopterygota</taxon>
        <taxon>Lepidoptera</taxon>
        <taxon>Glossata</taxon>
        <taxon>Ditrysia</taxon>
        <taxon>Tineoidea</taxon>
        <taxon>Psychidae</taxon>
        <taxon>Oiketicinae</taxon>
        <taxon>Eumeta</taxon>
    </lineage>
</organism>
<dbReference type="SUPFAM" id="SSF56219">
    <property type="entry name" value="DNase I-like"/>
    <property type="match status" value="1"/>
</dbReference>
<dbReference type="AlphaFoldDB" id="A0A4C1SFD0"/>
<gene>
    <name evidence="1" type="ORF">EVAR_74391_1</name>
</gene>
<keyword evidence="2" id="KW-1185">Reference proteome</keyword>
<sequence length="256" mass="29389">MPSDHRNQMINTSTINYIHKLSTKCLPPRLVPAEDLDHHPLTRIKNKRNESKLYIATLNTRTLRTPESLSELEESSKDLKWDILGICELRRTGEYIEEHQDFVLFNKRDIEGQGGVGFIVKKYLKEHIIEFIGINDRTPILDIILPSFKKTWTIIQVYAPTEQPDELKHESLHNDLSQAIIMNPEPNILPSETRKAILSKKLDKAPGPDKITNELLRGTVKELVPISTEIFNGILRSGQVPEQWETSHIVLIHKKG</sequence>
<evidence type="ECO:0000313" key="2">
    <source>
        <dbReference type="Proteomes" id="UP000299102"/>
    </source>
</evidence>
<name>A0A4C1SFD0_EUMVA</name>
<dbReference type="Gene3D" id="3.60.10.10">
    <property type="entry name" value="Endonuclease/exonuclease/phosphatase"/>
    <property type="match status" value="1"/>
</dbReference>
<reference evidence="1 2" key="1">
    <citation type="journal article" date="2019" name="Commun. Biol.">
        <title>The bagworm genome reveals a unique fibroin gene that provides high tensile strength.</title>
        <authorList>
            <person name="Kono N."/>
            <person name="Nakamura H."/>
            <person name="Ohtoshi R."/>
            <person name="Tomita M."/>
            <person name="Numata K."/>
            <person name="Arakawa K."/>
        </authorList>
    </citation>
    <scope>NUCLEOTIDE SEQUENCE [LARGE SCALE GENOMIC DNA]</scope>
</reference>
<proteinExistence type="predicted"/>
<keyword evidence="1" id="KW-0808">Transferase</keyword>
<dbReference type="EMBL" id="BGZK01000004">
    <property type="protein sequence ID" value="GBP00087.1"/>
    <property type="molecule type" value="Genomic_DNA"/>
</dbReference>
<dbReference type="Proteomes" id="UP000299102">
    <property type="component" value="Unassembled WGS sequence"/>
</dbReference>
<protein>
    <submittedName>
        <fullName evidence="1">Probable RNA-directed DNA polymerase from transposon X-element</fullName>
    </submittedName>
</protein>
<keyword evidence="1" id="KW-0695">RNA-directed DNA polymerase</keyword>
<dbReference type="OrthoDB" id="407509at2759"/>